<protein>
    <submittedName>
        <fullName evidence="2">Transcriptional regulator, Fis family</fullName>
    </submittedName>
</protein>
<dbReference type="AlphaFoldDB" id="M3GYF5"/>
<feature type="region of interest" description="Disordered" evidence="1">
    <location>
        <begin position="323"/>
        <end position="395"/>
    </location>
</feature>
<dbReference type="SUPFAM" id="SSF55785">
    <property type="entry name" value="PYP-like sensor domain (PAS domain)"/>
    <property type="match status" value="1"/>
</dbReference>
<dbReference type="EMBL" id="AHOR02000029">
    <property type="protein sequence ID" value="EMF81941.1"/>
    <property type="molecule type" value="Genomic_DNA"/>
</dbReference>
<feature type="region of interest" description="Disordered" evidence="1">
    <location>
        <begin position="106"/>
        <end position="125"/>
    </location>
</feature>
<dbReference type="Proteomes" id="UP000011770">
    <property type="component" value="Unassembled WGS sequence"/>
</dbReference>
<dbReference type="Gene3D" id="1.10.10.60">
    <property type="entry name" value="Homeodomain-like"/>
    <property type="match status" value="1"/>
</dbReference>
<evidence type="ECO:0000313" key="3">
    <source>
        <dbReference type="Proteomes" id="UP000011770"/>
    </source>
</evidence>
<evidence type="ECO:0000256" key="1">
    <source>
        <dbReference type="SAM" id="MobiDB-lite"/>
    </source>
</evidence>
<dbReference type="InterPro" id="IPR035965">
    <property type="entry name" value="PAS-like_dom_sf"/>
</dbReference>
<feature type="compositionally biased region" description="Basic and acidic residues" evidence="1">
    <location>
        <begin position="337"/>
        <end position="350"/>
    </location>
</feature>
<name>M3GYF5_9LEPT</name>
<sequence>METTIFHENRNPLQILSHHTGDTSSGRRRVWKSYRAFIPQIDTDGNGGLKFVRAGIHTASGKFLETEIPESFFQYFQRQKSIPVLTLTGEKKEEWDKVQVMAGLGKLVSGNRPSPEPVTESKKQEQEQNSRFWFMELILQNLPDGLLATNLEGNSIFYNETFEQNILPKKYFRDSILQAERLLKEMSKNLLADYLKSNELRLDGNTPFSLQTYITELECNVRIIVLKQGSKIVGYLYHFITPRAVLGRQNESGLEFPSVSDAFFQKLPLETMLKEVESAFIFHSLKANQDNISHTALQLGIPRTTLQNRIKFLELQSRYSLSRENSIPRKKATPPPHLEEKPETHTKDPKSSVSSKQASKKSGKNTTKDNSLTKKKSTSKTASLKQSAKKENLAE</sequence>
<reference evidence="2 3" key="1">
    <citation type="submission" date="2013-01" db="EMBL/GenBank/DDBJ databases">
        <authorList>
            <person name="Harkins D.M."/>
            <person name="Durkin A.S."/>
            <person name="Brinkac L.M."/>
            <person name="Haft D.H."/>
            <person name="Selengut J.D."/>
            <person name="Sanka R."/>
            <person name="DePew J."/>
            <person name="Purushe J."/>
            <person name="Tulsiani S.M."/>
            <person name="Graham G.C."/>
            <person name="Burns M.-A."/>
            <person name="Dohnt M.F."/>
            <person name="Smythe L.D."/>
            <person name="McKay D.B."/>
            <person name="Craig S.B."/>
            <person name="Vinetz J.M."/>
            <person name="Sutton G.G."/>
            <person name="Nierman W.C."/>
            <person name="Fouts D.E."/>
        </authorList>
    </citation>
    <scope>NUCLEOTIDE SEQUENCE [LARGE SCALE GENOMIC DNA]</scope>
    <source>
        <strain evidence="2 3">LT2116</strain>
    </source>
</reference>
<proteinExistence type="predicted"/>
<comment type="caution">
    <text evidence="2">The sequence shown here is derived from an EMBL/GenBank/DDBJ whole genome shotgun (WGS) entry which is preliminary data.</text>
</comment>
<accession>M3GYF5</accession>
<evidence type="ECO:0000313" key="2">
    <source>
        <dbReference type="EMBL" id="EMF81941.1"/>
    </source>
</evidence>
<organism evidence="2 3">
    <name type="scientific">Leptospira weilii serovar Topaz str. LT2116</name>
    <dbReference type="NCBI Taxonomy" id="1088540"/>
    <lineage>
        <taxon>Bacteria</taxon>
        <taxon>Pseudomonadati</taxon>
        <taxon>Spirochaetota</taxon>
        <taxon>Spirochaetia</taxon>
        <taxon>Leptospirales</taxon>
        <taxon>Leptospiraceae</taxon>
        <taxon>Leptospira</taxon>
    </lineage>
</organism>
<dbReference type="SUPFAM" id="SSF46689">
    <property type="entry name" value="Homeodomain-like"/>
    <property type="match status" value="1"/>
</dbReference>
<dbReference type="InterPro" id="IPR009057">
    <property type="entry name" value="Homeodomain-like_sf"/>
</dbReference>
<gene>
    <name evidence="2" type="ORF">LEP1GSC188_0779</name>
</gene>